<dbReference type="OrthoDB" id="5423371at2759"/>
<feature type="compositionally biased region" description="Polar residues" evidence="2">
    <location>
        <begin position="130"/>
        <end position="148"/>
    </location>
</feature>
<organism evidence="3 4">
    <name type="scientific">Truncatella angustata</name>
    <dbReference type="NCBI Taxonomy" id="152316"/>
    <lineage>
        <taxon>Eukaryota</taxon>
        <taxon>Fungi</taxon>
        <taxon>Dikarya</taxon>
        <taxon>Ascomycota</taxon>
        <taxon>Pezizomycotina</taxon>
        <taxon>Sordariomycetes</taxon>
        <taxon>Xylariomycetidae</taxon>
        <taxon>Amphisphaeriales</taxon>
        <taxon>Sporocadaceae</taxon>
        <taxon>Truncatella</taxon>
    </lineage>
</organism>
<feature type="coiled-coil region" evidence="1">
    <location>
        <begin position="1618"/>
        <end position="1729"/>
    </location>
</feature>
<feature type="region of interest" description="Disordered" evidence="2">
    <location>
        <begin position="318"/>
        <end position="337"/>
    </location>
</feature>
<dbReference type="PANTHER" id="PTHR45615">
    <property type="entry name" value="MYOSIN HEAVY CHAIN, NON-MUSCLE"/>
    <property type="match status" value="1"/>
</dbReference>
<feature type="region of interest" description="Disordered" evidence="2">
    <location>
        <begin position="211"/>
        <end position="230"/>
    </location>
</feature>
<feature type="coiled-coil region" evidence="1">
    <location>
        <begin position="961"/>
        <end position="1003"/>
    </location>
</feature>
<feature type="compositionally biased region" description="Basic and acidic residues" evidence="2">
    <location>
        <begin position="152"/>
        <end position="166"/>
    </location>
</feature>
<keyword evidence="4" id="KW-1185">Reference proteome</keyword>
<evidence type="ECO:0000313" key="4">
    <source>
        <dbReference type="Proteomes" id="UP000758603"/>
    </source>
</evidence>
<sequence>MPPVERDAPVIDWHLRHKHSASSDHGRALIPMWDSSDPERAPAPLPLNPQSPSTSRHGTSPAIRSAHAALNEKAQEHALMPVLVKRNTDASPERALVSRASPHKRTQTLGPTSVRDLGLMLEGPPRRDSISSFGSPRSLSPEKSNRPSTPVRGRENEREQSVDRETAPTPVSASSTPAIRPAVRRQPFSILGENTPPQSATMLALQNMPPISSREATPSTEAPRPLGNITNNSTAVVKTQPSVDNLSNQILTLTSIATALQKEMSLLSRRSRDNATDLMSLKEATHARDEDIRKSLREIIINADSRKDRDHYGGLYLDNKPHGSSPQSKALKPFQLPRIPSPTTFSASLDRESTISSSTVDSAPSLVGDSPATLALIEKIIREMGTRDGQDSVVERLTELAAKLEGLASSAKVEELIGELKTTNQQLSLVPASGGRGGGGNNTSRGRNPSFDDDDNHSLREINWNHSGSGAVSQRVNAFLQDKDGRRASIPSNRSNEVLTEDVIKAIRGVKDSVAQGGGLTAEVKALIRELRGEVLGMGREIGRRIDEVNAKVAVSAATDRDVEPAEPATKLQMEKIVIEGLDQMRSRMTQLLKDHRRESVSSTKSLVDYQEIYNAMKAALNDSQASLSKDDELSRDDVIDAVKDAWENYQPEIHVEQIGLGRDEVLAVLQQGLQEFAPPDVPQGASRDEVFEAVAQALKNFTPPPVDTPASLSRDEVLEAVRDCLEEFEFPVAASALTNELSKDDLVDAVKQGLESFDFPTTSNAIIPHDGSADSSEVIERLHDIMQFMREEFRAVSEEAKQNVAANGRDTEQVLDATNDGFEKLRAHIESYVDRANSLTNQDELIENLADSLNGFQAEISELVAKASDGSKAMLREEIESLRDAVNSSLVPHSPPGIDNREVLEALREGLERVRLELLRPHAGTTDILDAMHEGFGDLRATVDRIADKPTDLTANDEVLDALKLGLDSLRADIDSLREHNQNELEALREQNRNGIESLREQHQSGFESLREHNDAERALVPAMPDAVIPADTLKQDDIKNLEVMLTQLRIKVEAMEFPVPTQHDHLSKGDLAEMEELLRNNPSKEDLSEMQELIRNSLSKTDLSGMEEMLRSVQESIAGLAEKDSKKEVEEAEEPKKNMEDAATKEDVEAIETLLRNTKGRLDDLLDGEQAIRKDQIDGVEALALETKVALGLLTTNLESVSKKEDINAVESLVTQIIAAFDEMKERSEKALEDPERVTKTDVDAVETVCRNMKSVVDQIRETNIPTLPTKEDLKALEEVMKEAKAVLDSQVETNEKAFEERQAEIVGVSERVTEVKTFFEEFQGLVKEKLESETSGLEALSKVLESLSLTVDRNANVSEHLNDMFEVMKSEFEDSKNGVAGAKIDNDEKLQATQEALAVKIDEKIGELLTKYDAFGVVMEERHKSGEARDTETEAAVVSTKAVADELKLLIDTLGSTVTDSMEKMEEASKTVFTRVDDLFSKSEENHSDDKNEHSITRDQVKAAVTVVEGLQGHVVEYQPKILEAVKDVLLIVGQHYEHSKTTTSEMQKSIEDVKEKEPEFPALPPPPEKYDDTEMHVKLDKLVDHSHAAGKAYAQLDTLDKVHAQVVQTAAEINSFLAAQAKRIEDEREDHEKAREEAEKKLQETNISLAVAQAEKEHVEANVESLRSEEEQLRESILALRTEREFLTRQKTRLTADVSSLETAMEIRREELHHMESRAEGLERRILEGVLDHSRALLMTKSGAKGRDAMSRKRVPAARASLTPVETQTLNAQPTASYRKAVSIAVNGNRASLIPPNPAGASRRILSLSQITNNVPTGGIKRSQSVRTAAGAGPLRKTSWGGGLGKKYGDLSGDKENEPIDSVREVDEPSDLDIQPEPVSEETTAEPVPVTDIVLANGANSQAESESESGSESESEAESEADDAATEVPAESGAEDREGDTTSDAGTLRRSSLGTTVITSTETEGDYSDYDDESYDGRSEWTESALGTESALSTDSYADTESIADSAIGGGELVVHAA</sequence>
<dbReference type="PANTHER" id="PTHR45615:SF80">
    <property type="entry name" value="GRIP DOMAIN-CONTAINING PROTEIN"/>
    <property type="match status" value="1"/>
</dbReference>
<dbReference type="Proteomes" id="UP000758603">
    <property type="component" value="Unassembled WGS sequence"/>
</dbReference>
<dbReference type="RefSeq" id="XP_045960683.1">
    <property type="nucleotide sequence ID" value="XM_046106615.1"/>
</dbReference>
<feature type="region of interest" description="Disordered" evidence="2">
    <location>
        <begin position="90"/>
        <end position="181"/>
    </location>
</feature>
<feature type="region of interest" description="Disordered" evidence="2">
    <location>
        <begin position="1820"/>
        <end position="1998"/>
    </location>
</feature>
<dbReference type="EMBL" id="JAGPXC010000002">
    <property type="protein sequence ID" value="KAH6656449.1"/>
    <property type="molecule type" value="Genomic_DNA"/>
</dbReference>
<proteinExistence type="predicted"/>
<dbReference type="GeneID" id="70135506"/>
<feature type="coiled-coil region" evidence="1">
    <location>
        <begin position="823"/>
        <end position="867"/>
    </location>
</feature>
<protein>
    <submittedName>
        <fullName evidence="3">Uncharacterized protein</fullName>
    </submittedName>
</protein>
<reference evidence="3" key="1">
    <citation type="journal article" date="2021" name="Nat. Commun.">
        <title>Genetic determinants of endophytism in the Arabidopsis root mycobiome.</title>
        <authorList>
            <person name="Mesny F."/>
            <person name="Miyauchi S."/>
            <person name="Thiergart T."/>
            <person name="Pickel B."/>
            <person name="Atanasova L."/>
            <person name="Karlsson M."/>
            <person name="Huettel B."/>
            <person name="Barry K.W."/>
            <person name="Haridas S."/>
            <person name="Chen C."/>
            <person name="Bauer D."/>
            <person name="Andreopoulos W."/>
            <person name="Pangilinan J."/>
            <person name="LaButti K."/>
            <person name="Riley R."/>
            <person name="Lipzen A."/>
            <person name="Clum A."/>
            <person name="Drula E."/>
            <person name="Henrissat B."/>
            <person name="Kohler A."/>
            <person name="Grigoriev I.V."/>
            <person name="Martin F.M."/>
            <person name="Hacquard S."/>
        </authorList>
    </citation>
    <scope>NUCLEOTIDE SEQUENCE</scope>
    <source>
        <strain evidence="3">MPI-SDFR-AT-0073</strain>
    </source>
</reference>
<evidence type="ECO:0000313" key="3">
    <source>
        <dbReference type="EMBL" id="KAH6656449.1"/>
    </source>
</evidence>
<feature type="region of interest" description="Disordered" evidence="2">
    <location>
        <begin position="1123"/>
        <end position="1144"/>
    </location>
</feature>
<feature type="compositionally biased region" description="Acidic residues" evidence="2">
    <location>
        <begin position="1967"/>
        <end position="1978"/>
    </location>
</feature>
<evidence type="ECO:0000256" key="1">
    <source>
        <dbReference type="SAM" id="Coils"/>
    </source>
</evidence>
<feature type="compositionally biased region" description="Basic and acidic residues" evidence="2">
    <location>
        <begin position="1851"/>
        <end position="1871"/>
    </location>
</feature>
<feature type="region of interest" description="Disordered" evidence="2">
    <location>
        <begin position="427"/>
        <end position="467"/>
    </location>
</feature>
<keyword evidence="1" id="KW-0175">Coiled coil</keyword>
<comment type="caution">
    <text evidence="3">The sequence shown here is derived from an EMBL/GenBank/DDBJ whole genome shotgun (WGS) entry which is preliminary data.</text>
</comment>
<name>A0A9P8ZZW4_9PEZI</name>
<feature type="compositionally biased region" description="Polar residues" evidence="2">
    <location>
        <begin position="1989"/>
        <end position="1998"/>
    </location>
</feature>
<feature type="compositionally biased region" description="Polar residues" evidence="2">
    <location>
        <begin position="1946"/>
        <end position="1964"/>
    </location>
</feature>
<feature type="region of interest" description="Disordered" evidence="2">
    <location>
        <begin position="17"/>
        <end position="62"/>
    </location>
</feature>
<accession>A0A9P8ZZW4</accession>
<gene>
    <name evidence="3" type="ORF">BKA67DRAFT_654786</name>
</gene>
<feature type="compositionally biased region" description="Polar residues" evidence="2">
    <location>
        <begin position="1820"/>
        <end position="1831"/>
    </location>
</feature>
<feature type="compositionally biased region" description="Acidic residues" evidence="2">
    <location>
        <begin position="1909"/>
        <end position="1929"/>
    </location>
</feature>
<evidence type="ECO:0000256" key="2">
    <source>
        <dbReference type="SAM" id="MobiDB-lite"/>
    </source>
</evidence>